<proteinExistence type="predicted"/>
<sequence length="219" mass="24838">MGKQQEEYNRLAAESADHQAKSVELQRESVDRTNRPMVTVRYLPPKHVRDVLDLEISNVGKSVAYHVQVEFSPPLPAPDLDGLNENSKSGQTFYKPNVEIPRTLFVGRQFRTWVPGQKVTAPFWVSHKDYEVGDREAVSAEGIPAAQLVSISYQDEKGEGYTEEFELDLGIWVGTMFSDTDAFKQRKAVEKMSDSVQTLTRQIRTILNRTTPPPQNEIE</sequence>
<dbReference type="KEGG" id="cdx:CDES_14220"/>
<geneLocation type="plasmid" evidence="2 3">
    <name>pCdes1</name>
</geneLocation>
<gene>
    <name evidence="2" type="ORF">CDES_14220</name>
</gene>
<dbReference type="RefSeq" id="WP_053546254.1">
    <property type="nucleotide sequence ID" value="NZ_CP009221.1"/>
</dbReference>
<reference evidence="2 3" key="1">
    <citation type="submission" date="2014-08" db="EMBL/GenBank/DDBJ databases">
        <title>Complete genome sequence of Corynebacterium deserti GIMN1.010 (=DSM 45689), isolated from desert sand in western China.</title>
        <authorList>
            <person name="Ruckert C."/>
            <person name="Albersmeier A."/>
            <person name="Kalinowski J."/>
        </authorList>
    </citation>
    <scope>NUCLEOTIDE SEQUENCE [LARGE SCALE GENOMIC DNA]</scope>
    <source>
        <strain evidence="2 3">GIMN1.010</strain>
        <plasmid evidence="2 3">pCdes1</plasmid>
    </source>
</reference>
<organism evidence="2 3">
    <name type="scientific">Corynebacterium deserti GIMN1.010</name>
    <dbReference type="NCBI Taxonomy" id="931089"/>
    <lineage>
        <taxon>Bacteria</taxon>
        <taxon>Bacillati</taxon>
        <taxon>Actinomycetota</taxon>
        <taxon>Actinomycetes</taxon>
        <taxon>Mycobacteriales</taxon>
        <taxon>Corynebacteriaceae</taxon>
        <taxon>Corynebacterium</taxon>
    </lineage>
</organism>
<dbReference type="AlphaFoldDB" id="A0A0M4CZU6"/>
<name>A0A0M4CZU6_9CORY</name>
<keyword evidence="2" id="KW-0614">Plasmid</keyword>
<evidence type="ECO:0000256" key="1">
    <source>
        <dbReference type="SAM" id="MobiDB-lite"/>
    </source>
</evidence>
<dbReference type="PATRIC" id="fig|931089.4.peg.2870"/>
<accession>A0A0M4CZU6</accession>
<dbReference type="OrthoDB" id="3700439at2"/>
<protein>
    <submittedName>
        <fullName evidence="2">Uncharacterized protein</fullName>
    </submittedName>
</protein>
<evidence type="ECO:0000313" key="3">
    <source>
        <dbReference type="Proteomes" id="UP000068067"/>
    </source>
</evidence>
<dbReference type="EMBL" id="CP009221">
    <property type="protein sequence ID" value="ALC07162.1"/>
    <property type="molecule type" value="Genomic_DNA"/>
</dbReference>
<keyword evidence="3" id="KW-1185">Reference proteome</keyword>
<dbReference type="Proteomes" id="UP000068067">
    <property type="component" value="Plasmid pCdes1"/>
</dbReference>
<feature type="region of interest" description="Disordered" evidence="1">
    <location>
        <begin position="1"/>
        <end position="29"/>
    </location>
</feature>
<evidence type="ECO:0000313" key="2">
    <source>
        <dbReference type="EMBL" id="ALC07162.1"/>
    </source>
</evidence>